<evidence type="ECO:0000313" key="1">
    <source>
        <dbReference type="EMBL" id="GHI16055.1"/>
    </source>
</evidence>
<accession>A0ABQ3NTE5</accession>
<gene>
    <name evidence="1" type="ORF">Scinn_55180</name>
</gene>
<protein>
    <submittedName>
        <fullName evidence="1">Uncharacterized protein</fullName>
    </submittedName>
</protein>
<dbReference type="EMBL" id="BNDV01000012">
    <property type="protein sequence ID" value="GHI16055.1"/>
    <property type="molecule type" value="Genomic_DNA"/>
</dbReference>
<comment type="caution">
    <text evidence="1">The sequence shown here is derived from an EMBL/GenBank/DDBJ whole genome shotgun (WGS) entry which is preliminary data.</text>
</comment>
<reference evidence="2" key="1">
    <citation type="submission" date="2020-09" db="EMBL/GenBank/DDBJ databases">
        <title>Whole genome shotgun sequence of Streptomyces cinnamonensis NBRC 15873.</title>
        <authorList>
            <person name="Komaki H."/>
            <person name="Tamura T."/>
        </authorList>
    </citation>
    <scope>NUCLEOTIDE SEQUENCE [LARGE SCALE GENOMIC DNA]</scope>
    <source>
        <strain evidence="2">NBRC 15873</strain>
    </source>
</reference>
<keyword evidence="2" id="KW-1185">Reference proteome</keyword>
<sequence>MAWDEWDNAKANVAAQQQASMRLNQLPGASGGGEQADLVVYQDYLGRGRRQ</sequence>
<dbReference type="Proteomes" id="UP000660554">
    <property type="component" value="Unassembled WGS sequence"/>
</dbReference>
<name>A0ABQ3NTE5_STRVG</name>
<organism evidence="1 2">
    <name type="scientific">Streptomyces virginiae</name>
    <name type="common">Streptomyces cinnamonensis</name>
    <dbReference type="NCBI Taxonomy" id="1961"/>
    <lineage>
        <taxon>Bacteria</taxon>
        <taxon>Bacillati</taxon>
        <taxon>Actinomycetota</taxon>
        <taxon>Actinomycetes</taxon>
        <taxon>Kitasatosporales</taxon>
        <taxon>Streptomycetaceae</taxon>
        <taxon>Streptomyces</taxon>
    </lineage>
</organism>
<evidence type="ECO:0000313" key="2">
    <source>
        <dbReference type="Proteomes" id="UP000660554"/>
    </source>
</evidence>
<proteinExistence type="predicted"/>